<dbReference type="GO" id="GO:0022857">
    <property type="term" value="F:transmembrane transporter activity"/>
    <property type="evidence" value="ECO:0007669"/>
    <property type="project" value="InterPro"/>
</dbReference>
<dbReference type="EMBL" id="QWKP01000001">
    <property type="protein sequence ID" value="RHA44672.1"/>
    <property type="molecule type" value="Genomic_DNA"/>
</dbReference>
<protein>
    <submittedName>
        <fullName evidence="9">ABC transporter permease</fullName>
    </submittedName>
</protein>
<keyword evidence="2" id="KW-0813">Transport</keyword>
<feature type="non-terminal residue" evidence="9">
    <location>
        <position position="193"/>
    </location>
</feature>
<evidence type="ECO:0000256" key="5">
    <source>
        <dbReference type="ARBA" id="ARBA00022692"/>
    </source>
</evidence>
<evidence type="ECO:0000256" key="6">
    <source>
        <dbReference type="ARBA" id="ARBA00022989"/>
    </source>
</evidence>
<evidence type="ECO:0000256" key="4">
    <source>
        <dbReference type="ARBA" id="ARBA00022519"/>
    </source>
</evidence>
<dbReference type="PANTHER" id="PTHR32196:SF21">
    <property type="entry name" value="ABC TRANSPORTER PERMEASE PROTEIN YPHD-RELATED"/>
    <property type="match status" value="1"/>
</dbReference>
<dbReference type="Proteomes" id="UP000283374">
    <property type="component" value="Unassembled WGS sequence"/>
</dbReference>
<dbReference type="Pfam" id="PF02653">
    <property type="entry name" value="BPD_transp_2"/>
    <property type="match status" value="1"/>
</dbReference>
<keyword evidence="7 8" id="KW-0472">Membrane</keyword>
<evidence type="ECO:0000313" key="9">
    <source>
        <dbReference type="EMBL" id="RHA44672.1"/>
    </source>
</evidence>
<sequence>MDRTRLRLLLLRAAPAVLFLVVLAVFGTLSDRFLDPRNFTNILIQSSHIAILGIGMTFVLLTAGIDLSVGTVMYLSVALLGIHLAGVPPLLAVPAMALVGVLFGLVNAFFIVRLRVAAFIVTLATLFVGRGLALWITNTRMVFYQDQILSLARAQFLGVPWAIWMFAAVFAAAWVTLNHTAFGRQVYAVGANP</sequence>
<keyword evidence="6 8" id="KW-1133">Transmembrane helix</keyword>
<evidence type="ECO:0000256" key="1">
    <source>
        <dbReference type="ARBA" id="ARBA00004651"/>
    </source>
</evidence>
<keyword evidence="3" id="KW-1003">Cell membrane</keyword>
<feature type="transmembrane region" description="Helical" evidence="8">
    <location>
        <begin position="91"/>
        <end position="110"/>
    </location>
</feature>
<keyword evidence="10" id="KW-1185">Reference proteome</keyword>
<proteinExistence type="predicted"/>
<keyword evidence="5 8" id="KW-0812">Transmembrane</keyword>
<comment type="subcellular location">
    <subcellularLocation>
        <location evidence="1">Cell membrane</location>
        <topology evidence="1">Multi-pass membrane protein</topology>
    </subcellularLocation>
</comment>
<evidence type="ECO:0000256" key="7">
    <source>
        <dbReference type="ARBA" id="ARBA00023136"/>
    </source>
</evidence>
<evidence type="ECO:0000256" key="8">
    <source>
        <dbReference type="SAM" id="Phobius"/>
    </source>
</evidence>
<organism evidence="9 10">
    <name type="scientific">Cellulomonas rhizosphaerae</name>
    <dbReference type="NCBI Taxonomy" id="2293719"/>
    <lineage>
        <taxon>Bacteria</taxon>
        <taxon>Bacillati</taxon>
        <taxon>Actinomycetota</taxon>
        <taxon>Actinomycetes</taxon>
        <taxon>Micrococcales</taxon>
        <taxon>Cellulomonadaceae</taxon>
        <taxon>Cellulomonas</taxon>
    </lineage>
</organism>
<feature type="transmembrane region" description="Helical" evidence="8">
    <location>
        <begin position="67"/>
        <end position="85"/>
    </location>
</feature>
<feature type="transmembrane region" description="Helical" evidence="8">
    <location>
        <begin position="42"/>
        <end position="60"/>
    </location>
</feature>
<comment type="caution">
    <text evidence="9">The sequence shown here is derived from an EMBL/GenBank/DDBJ whole genome shotgun (WGS) entry which is preliminary data.</text>
</comment>
<gene>
    <name evidence="9" type="ORF">D1825_00020</name>
</gene>
<evidence type="ECO:0000313" key="10">
    <source>
        <dbReference type="Proteomes" id="UP000283374"/>
    </source>
</evidence>
<feature type="transmembrane region" description="Helical" evidence="8">
    <location>
        <begin position="117"/>
        <end position="136"/>
    </location>
</feature>
<dbReference type="InterPro" id="IPR001851">
    <property type="entry name" value="ABC_transp_permease"/>
</dbReference>
<feature type="transmembrane region" description="Helical" evidence="8">
    <location>
        <begin position="156"/>
        <end position="177"/>
    </location>
</feature>
<feature type="transmembrane region" description="Helical" evidence="8">
    <location>
        <begin position="9"/>
        <end position="30"/>
    </location>
</feature>
<accession>A0A413RRP8</accession>
<keyword evidence="4" id="KW-0997">Cell inner membrane</keyword>
<dbReference type="GO" id="GO:0005886">
    <property type="term" value="C:plasma membrane"/>
    <property type="evidence" value="ECO:0007669"/>
    <property type="project" value="UniProtKB-SubCell"/>
</dbReference>
<dbReference type="AlphaFoldDB" id="A0A413RRP8"/>
<reference evidence="9 10" key="1">
    <citation type="submission" date="2018-08" db="EMBL/GenBank/DDBJ databases">
        <title>Cellulomonas rhizosphaerae sp. nov., a novel actinomycete isolated from soil.</title>
        <authorList>
            <person name="Tian Y."/>
        </authorList>
    </citation>
    <scope>NUCLEOTIDE SEQUENCE [LARGE SCALE GENOMIC DNA]</scope>
    <source>
        <strain evidence="9 10">NEAU-TCZ24</strain>
    </source>
</reference>
<name>A0A413RRP8_9CELL</name>
<dbReference type="PANTHER" id="PTHR32196">
    <property type="entry name" value="ABC TRANSPORTER PERMEASE PROTEIN YPHD-RELATED-RELATED"/>
    <property type="match status" value="1"/>
</dbReference>
<evidence type="ECO:0000256" key="2">
    <source>
        <dbReference type="ARBA" id="ARBA00022448"/>
    </source>
</evidence>
<dbReference type="RefSeq" id="WP_138065697.1">
    <property type="nucleotide sequence ID" value="NZ_QWKP01000001.1"/>
</dbReference>
<evidence type="ECO:0000256" key="3">
    <source>
        <dbReference type="ARBA" id="ARBA00022475"/>
    </source>
</evidence>